<feature type="domain" description="NACHT" evidence="1">
    <location>
        <begin position="53"/>
        <end position="171"/>
    </location>
</feature>
<name>A0ABM0M1X9_SACKO</name>
<dbReference type="Gene3D" id="3.40.50.300">
    <property type="entry name" value="P-loop containing nucleotide triphosphate hydrolases"/>
    <property type="match status" value="1"/>
</dbReference>
<reference evidence="3" key="1">
    <citation type="submission" date="2025-08" db="UniProtKB">
        <authorList>
            <consortium name="RefSeq"/>
        </authorList>
    </citation>
    <scope>IDENTIFICATION</scope>
    <source>
        <tissue evidence="3">Testes</tissue>
    </source>
</reference>
<gene>
    <name evidence="3" type="primary">LOC100372567</name>
</gene>
<dbReference type="PANTHER" id="PTHR46844">
    <property type="entry name" value="SLR5058 PROTEIN"/>
    <property type="match status" value="1"/>
</dbReference>
<organism evidence="2 3">
    <name type="scientific">Saccoglossus kowalevskii</name>
    <name type="common">Acorn worm</name>
    <dbReference type="NCBI Taxonomy" id="10224"/>
    <lineage>
        <taxon>Eukaryota</taxon>
        <taxon>Metazoa</taxon>
        <taxon>Hemichordata</taxon>
        <taxon>Enteropneusta</taxon>
        <taxon>Harrimaniidae</taxon>
        <taxon>Saccoglossus</taxon>
    </lineage>
</organism>
<dbReference type="Proteomes" id="UP000694865">
    <property type="component" value="Unplaced"/>
</dbReference>
<keyword evidence="2" id="KW-1185">Reference proteome</keyword>
<dbReference type="InterPro" id="IPR027417">
    <property type="entry name" value="P-loop_NTPase"/>
</dbReference>
<evidence type="ECO:0000313" key="2">
    <source>
        <dbReference type="Proteomes" id="UP000694865"/>
    </source>
</evidence>
<dbReference type="GeneID" id="100372567"/>
<dbReference type="RefSeq" id="XP_006814020.1">
    <property type="nucleotide sequence ID" value="XM_006813957.1"/>
</dbReference>
<evidence type="ECO:0000313" key="3">
    <source>
        <dbReference type="RefSeq" id="XP_006814020.1"/>
    </source>
</evidence>
<dbReference type="PROSITE" id="PS50837">
    <property type="entry name" value="NACHT"/>
    <property type="match status" value="1"/>
</dbReference>
<dbReference type="Pfam" id="PF05729">
    <property type="entry name" value="NACHT"/>
    <property type="match status" value="1"/>
</dbReference>
<accession>A0ABM0M1X9</accession>
<evidence type="ECO:0000259" key="1">
    <source>
        <dbReference type="PROSITE" id="PS50837"/>
    </source>
</evidence>
<dbReference type="SUPFAM" id="SSF52540">
    <property type="entry name" value="P-loop containing nucleoside triphosphate hydrolases"/>
    <property type="match status" value="1"/>
</dbReference>
<protein>
    <submittedName>
        <fullName evidence="3">Nucleotide-binding oligomerization domain-containing protein 2-like</fullName>
    </submittedName>
</protein>
<dbReference type="InterPro" id="IPR007111">
    <property type="entry name" value="NACHT_NTPase"/>
</dbReference>
<dbReference type="PANTHER" id="PTHR46844:SF1">
    <property type="entry name" value="SLR5058 PROTEIN"/>
    <property type="match status" value="1"/>
</dbReference>
<proteinExistence type="predicted"/>
<sequence>MNWLDPVPWCEDGFQLQLQDVYTQLEINERNKQGVEIKGVDFQECLSQDNPTHRILVEGEPGGGKSTLLRKLALDWANGTKPMKRYDLVVLLELRQITKHSTIIDLIFDQLLPEDSNIGKQNLHNYLNKHRDSVLILLDGADELKELFKSEIMKIVEGKLLRECIVIITSRAIGLGQLNRHVHKHYIIKRLSVDNINLYIQKFFNDDEQANKLTNDIEERDIESFASNPLNLALICILYEDCDKTLPTKLSELYYLLTVCAYKRYCLKNNICNPSDISINDCPQFKNLISRLGKMAYNGIKEGRLLAFK</sequence>